<organism evidence="2 3">
    <name type="scientific">Plantactinospora sonchi</name>
    <dbReference type="NCBI Taxonomy" id="1544735"/>
    <lineage>
        <taxon>Bacteria</taxon>
        <taxon>Bacillati</taxon>
        <taxon>Actinomycetota</taxon>
        <taxon>Actinomycetes</taxon>
        <taxon>Micromonosporales</taxon>
        <taxon>Micromonosporaceae</taxon>
        <taxon>Plantactinospora</taxon>
    </lineage>
</organism>
<evidence type="ECO:0000259" key="1">
    <source>
        <dbReference type="Pfam" id="PF01636"/>
    </source>
</evidence>
<dbReference type="Proteomes" id="UP001332243">
    <property type="component" value="Unassembled WGS sequence"/>
</dbReference>
<proteinExistence type="predicted"/>
<keyword evidence="2" id="KW-0808">Transferase</keyword>
<dbReference type="EMBL" id="JAZGQK010000021">
    <property type="protein sequence ID" value="MEE6261556.1"/>
    <property type="molecule type" value="Genomic_DNA"/>
</dbReference>
<evidence type="ECO:0000313" key="3">
    <source>
        <dbReference type="Proteomes" id="UP001332243"/>
    </source>
</evidence>
<sequence>MRDRPAEMAESELVGALSTGWGLDVPEVTYRPVGAGSYHWSVVDDVDRRWFVTVDDLGVESARRDAVFVDLTRALDTALALRRDAGLEPVVAPVPTRTGASAYRLGARYAVSVFPLLDGVAGEFGPHRPADLPEVLALLGAVHRATPVVARTAGRFVPDLPGRQRLTAALDDLDRQWAAGPYAEPTRKLLTVHAGRVAEWLADFDRLAARVAASGVEPVVTHGEPHPGNLLRTADGLRLIDWETVRVAPPERDLWLVTDDPDLLAEYSRATGHPVDPAGLAFHQLRWRLADVAEYVDELRRPHGESADSAASWSYLTSYFD</sequence>
<evidence type="ECO:0000313" key="2">
    <source>
        <dbReference type="EMBL" id="MEE6261556.1"/>
    </source>
</evidence>
<name>A0ABU7RYH0_9ACTN</name>
<feature type="domain" description="Aminoglycoside phosphotransferase" evidence="1">
    <location>
        <begin position="34"/>
        <end position="281"/>
    </location>
</feature>
<dbReference type="RefSeq" id="WP_331216639.1">
    <property type="nucleotide sequence ID" value="NZ_JAZGQK010000021.1"/>
</dbReference>
<comment type="caution">
    <text evidence="2">The sequence shown here is derived from an EMBL/GenBank/DDBJ whole genome shotgun (WGS) entry which is preliminary data.</text>
</comment>
<dbReference type="Gene3D" id="3.30.200.20">
    <property type="entry name" value="Phosphorylase Kinase, domain 1"/>
    <property type="match status" value="1"/>
</dbReference>
<dbReference type="SUPFAM" id="SSF56112">
    <property type="entry name" value="Protein kinase-like (PK-like)"/>
    <property type="match status" value="1"/>
</dbReference>
<dbReference type="GO" id="GO:0016740">
    <property type="term" value="F:transferase activity"/>
    <property type="evidence" value="ECO:0007669"/>
    <property type="project" value="UniProtKB-KW"/>
</dbReference>
<dbReference type="InterPro" id="IPR002575">
    <property type="entry name" value="Aminoglycoside_PTrfase"/>
</dbReference>
<keyword evidence="3" id="KW-1185">Reference proteome</keyword>
<dbReference type="Gene3D" id="3.90.1200.10">
    <property type="match status" value="1"/>
</dbReference>
<dbReference type="Pfam" id="PF01636">
    <property type="entry name" value="APH"/>
    <property type="match status" value="1"/>
</dbReference>
<dbReference type="EC" id="2.7.1.-" evidence="2"/>
<gene>
    <name evidence="2" type="ORF">V1633_24015</name>
</gene>
<accession>A0ABU7RYH0</accession>
<dbReference type="InterPro" id="IPR011009">
    <property type="entry name" value="Kinase-like_dom_sf"/>
</dbReference>
<reference evidence="2 3" key="1">
    <citation type="submission" date="2024-01" db="EMBL/GenBank/DDBJ databases">
        <title>Genome insights into Plantactinospora sonchi sp. nov.</title>
        <authorList>
            <person name="Wang L."/>
        </authorList>
    </citation>
    <scope>NUCLEOTIDE SEQUENCE [LARGE SCALE GENOMIC DNA]</scope>
    <source>
        <strain evidence="2 3">NEAU-QY2</strain>
    </source>
</reference>
<protein>
    <submittedName>
        <fullName evidence="2">Aminoglycoside phosphotransferase family protein</fullName>
        <ecNumber evidence="2">2.7.1.-</ecNumber>
    </submittedName>
</protein>